<dbReference type="FunCoup" id="P90793">
    <property type="interactions" value="635"/>
</dbReference>
<keyword evidence="6" id="KW-1267">Proteomics identification</keyword>
<dbReference type="GeneID" id="172517"/>
<protein>
    <submittedName>
        <fullName evidence="3">PC-esterase domain-containing protein 1B</fullName>
    </submittedName>
</protein>
<dbReference type="UCSC" id="D2030.8">
    <property type="organism name" value="c. elegans"/>
</dbReference>
<dbReference type="SMR" id="P90793"/>
<dbReference type="InterPro" id="IPR036514">
    <property type="entry name" value="SGNH_hydro_sf"/>
</dbReference>
<dbReference type="OrthoDB" id="9975373at2759"/>
<dbReference type="PhylomeDB" id="P90793"/>
<dbReference type="AGR" id="WB:WBGene00008418"/>
<proteinExistence type="evidence at protein level"/>
<dbReference type="SUPFAM" id="SSF52266">
    <property type="entry name" value="SGNH hydrolase"/>
    <property type="match status" value="1"/>
</dbReference>
<dbReference type="OMA" id="NFQAFRI"/>
<organism evidence="3 4">
    <name type="scientific">Caenorhabditis elegans</name>
    <dbReference type="NCBI Taxonomy" id="6239"/>
    <lineage>
        <taxon>Eukaryota</taxon>
        <taxon>Metazoa</taxon>
        <taxon>Ecdysozoa</taxon>
        <taxon>Nematoda</taxon>
        <taxon>Chromadorea</taxon>
        <taxon>Rhabditida</taxon>
        <taxon>Rhabditina</taxon>
        <taxon>Rhabditomorpha</taxon>
        <taxon>Rhabditoidea</taxon>
        <taxon>Rhabditidae</taxon>
        <taxon>Peloderinae</taxon>
        <taxon>Caenorhabditis</taxon>
    </lineage>
</organism>
<evidence type="ECO:0000256" key="2">
    <source>
        <dbReference type="SAM" id="MobiDB-lite"/>
    </source>
</evidence>
<sequence length="511" mass="59489">MNVPSYEMCRDLNYRKERGKYGDDFRFMLRSEFRNSLCHQYFPYNRQTARALLKDKHVMFIGDSLIRAMYKDMVSLITSGDICTVNQLRVSSEDTFLGDRHIDFLKLEANRVFRQAREFSSNRQLIQYYFTNRAMREDLEKTCMMIEATDERPDVVVINSAIWDVSRFPGRFTQSWHSRDMDDLLEEINVVDEYFNRIAMFCRRMRVLLPPSSTVIWVLMPPPGTPETTNGFIALNQLTFNEIRVRLLEANARAAQIVREAGFDVLDLSFHFRLSNFQAFRIKDGVHFNTIATRFMNQLLLGHLTTAWHLTDLVNRKWPLTTKNQTNIELLHCATEFLEKCDNGKHNNEILHQNLRAMSLDQCEITSSPGTSENPNNLESLDHLLRVLLFFGKFYERSQQDASVHERAFAGSLPYELSRFSHKDLENISVMIKNACENWKGRTVGLRVATSQKRIHEGVKKPALLPNPHNGPTPGHFINGNNPYRIADASPPSSSQYRKRRRFSGSRHEYR</sequence>
<evidence type="ECO:0000256" key="1">
    <source>
        <dbReference type="ARBA" id="ARBA00037957"/>
    </source>
</evidence>
<gene>
    <name evidence="3" type="ORF">CELE_D2030.8</name>
    <name evidence="3 5" type="ORF">D2030.8</name>
</gene>
<dbReference type="PeptideAtlas" id="P90793"/>
<dbReference type="eggNOG" id="ENOG502QVBZ">
    <property type="taxonomic scope" value="Eukaryota"/>
</dbReference>
<dbReference type="AlphaFoldDB" id="P90793"/>
<evidence type="ECO:0000313" key="3">
    <source>
        <dbReference type="EMBL" id="CAA98120.3"/>
    </source>
</evidence>
<keyword evidence="4" id="KW-1185">Reference proteome</keyword>
<dbReference type="KEGG" id="cel:CELE_D2030.8"/>
<dbReference type="PaxDb" id="6239-D2030.8"/>
<dbReference type="PIR" id="T20358">
    <property type="entry name" value="T20358"/>
</dbReference>
<dbReference type="WormBase" id="D2030.8">
    <property type="protein sequence ID" value="CE41212"/>
    <property type="gene ID" value="WBGene00008418"/>
</dbReference>
<dbReference type="STRING" id="6239.D2030.8.1"/>
<evidence type="ECO:0000313" key="4">
    <source>
        <dbReference type="Proteomes" id="UP000001940"/>
    </source>
</evidence>
<dbReference type="CTD" id="172517"/>
<dbReference type="Gene3D" id="3.40.50.1110">
    <property type="entry name" value="SGNH hydrolase"/>
    <property type="match status" value="1"/>
</dbReference>
<dbReference type="InParanoid" id="P90793"/>
<evidence type="ECO:0000313" key="5">
    <source>
        <dbReference type="WormBase" id="D2030.8"/>
    </source>
</evidence>
<dbReference type="PANTHER" id="PTHR14469">
    <property type="entry name" value="SARCOMA ANTIGEN NY-SAR-23"/>
    <property type="match status" value="1"/>
</dbReference>
<accession>P90793</accession>
<dbReference type="EMBL" id="BX284601">
    <property type="protein sequence ID" value="CAA98120.3"/>
    <property type="molecule type" value="Genomic_DNA"/>
</dbReference>
<dbReference type="Proteomes" id="UP000001940">
    <property type="component" value="Chromosome I"/>
</dbReference>
<dbReference type="RefSeq" id="NP_492123.2">
    <property type="nucleotide sequence ID" value="NM_059722.4"/>
</dbReference>
<reference evidence="3 4" key="1">
    <citation type="journal article" date="1998" name="Science">
        <title>Genome sequence of the nematode C. elegans: a platform for investigating biology.</title>
        <authorList>
            <consortium name="The C. elegans sequencing consortium"/>
            <person name="Sulson J.E."/>
            <person name="Waterston R."/>
        </authorList>
    </citation>
    <scope>NUCLEOTIDE SEQUENCE [LARGE SCALE GENOMIC DNA]</scope>
    <source>
        <strain evidence="3 4">Bristol N2</strain>
    </source>
</reference>
<evidence type="ECO:0007829" key="6">
    <source>
        <dbReference type="PeptideAtlas" id="P90793"/>
    </source>
</evidence>
<feature type="region of interest" description="Disordered" evidence="2">
    <location>
        <begin position="459"/>
        <end position="511"/>
    </location>
</feature>
<dbReference type="Bgee" id="WBGene00008418">
    <property type="expression patterns" value="Expressed in germ line (C elegans) and 4 other cell types or tissues"/>
</dbReference>
<name>P90793_CAEEL</name>
<dbReference type="HOGENOM" id="CLU_517046_0_0_1"/>
<comment type="similarity">
    <text evidence="1">Belongs to the PC-esterase family.</text>
</comment>
<dbReference type="PANTHER" id="PTHR14469:SF0">
    <property type="entry name" value="FAMILY WITH SEQUENCE SIMILARITY 113"/>
    <property type="match status" value="1"/>
</dbReference>